<dbReference type="PROSITE" id="PS51885">
    <property type="entry name" value="NEPRILYSIN"/>
    <property type="match status" value="1"/>
</dbReference>
<dbReference type="EMBL" id="JABSTR010000006">
    <property type="protein sequence ID" value="KAH9372576.1"/>
    <property type="molecule type" value="Genomic_DNA"/>
</dbReference>
<gene>
    <name evidence="1" type="ORF">HPB48_016478</name>
</gene>
<protein>
    <submittedName>
        <fullName evidence="1">Uncharacterized protein</fullName>
    </submittedName>
</protein>
<dbReference type="SUPFAM" id="SSF55486">
    <property type="entry name" value="Metalloproteases ('zincins'), catalytic domain"/>
    <property type="match status" value="1"/>
</dbReference>
<dbReference type="AlphaFoldDB" id="A0A9J6GDW1"/>
<dbReference type="Gene3D" id="3.40.390.10">
    <property type="entry name" value="Collagenase (Catalytic Domain)"/>
    <property type="match status" value="1"/>
</dbReference>
<comment type="caution">
    <text evidence="1">The sequence shown here is derived from an EMBL/GenBank/DDBJ whole genome shotgun (WGS) entry which is preliminary data.</text>
</comment>
<dbReference type="VEuPathDB" id="VectorBase:HLOH_053298"/>
<name>A0A9J6GDW1_HAELO</name>
<dbReference type="InterPro" id="IPR024079">
    <property type="entry name" value="MetalloPept_cat_dom_sf"/>
</dbReference>
<dbReference type="GO" id="GO:0006508">
    <property type="term" value="P:proteolysis"/>
    <property type="evidence" value="ECO:0007669"/>
    <property type="project" value="InterPro"/>
</dbReference>
<dbReference type="Proteomes" id="UP000821853">
    <property type="component" value="Chromosome 4"/>
</dbReference>
<reference evidence="1 2" key="1">
    <citation type="journal article" date="2020" name="Cell">
        <title>Large-Scale Comparative Analyses of Tick Genomes Elucidate Their Genetic Diversity and Vector Capacities.</title>
        <authorList>
            <consortium name="Tick Genome and Microbiome Consortium (TIGMIC)"/>
            <person name="Jia N."/>
            <person name="Wang J."/>
            <person name="Shi W."/>
            <person name="Du L."/>
            <person name="Sun Y."/>
            <person name="Zhan W."/>
            <person name="Jiang J.F."/>
            <person name="Wang Q."/>
            <person name="Zhang B."/>
            <person name="Ji P."/>
            <person name="Bell-Sakyi L."/>
            <person name="Cui X.M."/>
            <person name="Yuan T.T."/>
            <person name="Jiang B.G."/>
            <person name="Yang W.F."/>
            <person name="Lam T.T."/>
            <person name="Chang Q.C."/>
            <person name="Ding S.J."/>
            <person name="Wang X.J."/>
            <person name="Zhu J.G."/>
            <person name="Ruan X.D."/>
            <person name="Zhao L."/>
            <person name="Wei J.T."/>
            <person name="Ye R.Z."/>
            <person name="Que T.C."/>
            <person name="Du C.H."/>
            <person name="Zhou Y.H."/>
            <person name="Cheng J.X."/>
            <person name="Dai P.F."/>
            <person name="Guo W.B."/>
            <person name="Han X.H."/>
            <person name="Huang E.J."/>
            <person name="Li L.F."/>
            <person name="Wei W."/>
            <person name="Gao Y.C."/>
            <person name="Liu J.Z."/>
            <person name="Shao H.Z."/>
            <person name="Wang X."/>
            <person name="Wang C.C."/>
            <person name="Yang T.C."/>
            <person name="Huo Q.B."/>
            <person name="Li W."/>
            <person name="Chen H.Y."/>
            <person name="Chen S.E."/>
            <person name="Zhou L.G."/>
            <person name="Ni X.B."/>
            <person name="Tian J.H."/>
            <person name="Sheng Y."/>
            <person name="Liu T."/>
            <person name="Pan Y.S."/>
            <person name="Xia L.Y."/>
            <person name="Li J."/>
            <person name="Zhao F."/>
            <person name="Cao W.C."/>
        </authorList>
    </citation>
    <scope>NUCLEOTIDE SEQUENCE [LARGE SCALE GENOMIC DNA]</scope>
    <source>
        <strain evidence="1">HaeL-2018</strain>
    </source>
</reference>
<sequence length="543" mass="61034">MAYQSCEDIVAKNSTSMATVKRILHEAGFFSLAIWKSSLNILNASFFLALTWRIASPFKFEFVQETEPGLTIHLGPSQSVVEYLKRRQQPDWSIRSISDFDEMQGTFQSDMEEKIPYAVWKRADDNVANDWFGKLPTGEKKKGSKNWTELDIDQAPGNMGRDDWATLLDTYFGNPMPLTFRVHSPDLFSSFAGLPSLVGHDMARAYYRWYMVEVLAGAVYAPWITRRHPDYNSALKHQRRYCFAILEKSAGYAFLAPYVSKTFSTEVTDDIVSLLRQVRGAYGKLFARSGNFNKIVNLLPSYSTDSGRVLDFFRVLDDVTLDRRYAHYEDMTSDPLDNWRRLRIGLTKSFYGDVTMDAAGDVIKRLRLYTCDNLNLDFALRPDVAVIPFFGTRMPAVLKLAGLGSIMASAMTDAVYAAKYKWTQRDIDAWNRSSACMKQKGLPDGSGNEFDPLKRTLALAAVVMAQEKVTGESGAVVLRDLLELSSTQLLFAAWCHLECGKAFGPKLCNDPIRELPSFGEAFKCSADAPMGTNSPCTSDLMQA</sequence>
<dbReference type="GO" id="GO:0004222">
    <property type="term" value="F:metalloendopeptidase activity"/>
    <property type="evidence" value="ECO:0007669"/>
    <property type="project" value="InterPro"/>
</dbReference>
<dbReference type="InterPro" id="IPR000718">
    <property type="entry name" value="Peptidase_M13"/>
</dbReference>
<evidence type="ECO:0000313" key="2">
    <source>
        <dbReference type="Proteomes" id="UP000821853"/>
    </source>
</evidence>
<organism evidence="1 2">
    <name type="scientific">Haemaphysalis longicornis</name>
    <name type="common">Bush tick</name>
    <dbReference type="NCBI Taxonomy" id="44386"/>
    <lineage>
        <taxon>Eukaryota</taxon>
        <taxon>Metazoa</taxon>
        <taxon>Ecdysozoa</taxon>
        <taxon>Arthropoda</taxon>
        <taxon>Chelicerata</taxon>
        <taxon>Arachnida</taxon>
        <taxon>Acari</taxon>
        <taxon>Parasitiformes</taxon>
        <taxon>Ixodida</taxon>
        <taxon>Ixodoidea</taxon>
        <taxon>Ixodidae</taxon>
        <taxon>Haemaphysalinae</taxon>
        <taxon>Haemaphysalis</taxon>
    </lineage>
</organism>
<accession>A0A9J6GDW1</accession>
<evidence type="ECO:0000313" key="1">
    <source>
        <dbReference type="EMBL" id="KAH9372576.1"/>
    </source>
</evidence>
<keyword evidence="2" id="KW-1185">Reference proteome</keyword>
<proteinExistence type="predicted"/>
<dbReference type="OrthoDB" id="6512868at2759"/>